<dbReference type="AlphaFoldDB" id="A0A016UD75"/>
<comment type="caution">
    <text evidence="1">The sequence shown here is derived from an EMBL/GenBank/DDBJ whole genome shotgun (WGS) entry which is preliminary data.</text>
</comment>
<evidence type="ECO:0000313" key="2">
    <source>
        <dbReference type="Proteomes" id="UP000024635"/>
    </source>
</evidence>
<dbReference type="InterPro" id="IPR052961">
    <property type="entry name" value="Oxido-Kinase-like_Enzymes"/>
</dbReference>
<protein>
    <recommendedName>
        <fullName evidence="3">CHK kinase-like domain-containing protein</fullName>
    </recommendedName>
</protein>
<keyword evidence="2" id="KW-1185">Reference proteome</keyword>
<dbReference type="PANTHER" id="PTHR23020:SF15">
    <property type="entry name" value="CHK KINASE-LIKE DOMAIN-CONTAINING PROTEIN"/>
    <property type="match status" value="1"/>
</dbReference>
<sequence length="84" mass="9545">MDLFQDFAKMIQEMYSVSEELRPAGEKLSKMTDEMYAMELTSTLNGELGMEDVFVHGDLWSGNLLWTKTTNGVVLSRVLDYQAS</sequence>
<dbReference type="InterPro" id="IPR012877">
    <property type="entry name" value="Dhs-27"/>
</dbReference>
<accession>A0A016UD75</accession>
<gene>
    <name evidence="1" type="primary">Acey_s0045.g1105</name>
    <name evidence="1" type="ORF">Y032_0045g1105</name>
</gene>
<evidence type="ECO:0000313" key="1">
    <source>
        <dbReference type="EMBL" id="EYC12817.1"/>
    </source>
</evidence>
<evidence type="ECO:0008006" key="3">
    <source>
        <dbReference type="Google" id="ProtNLM"/>
    </source>
</evidence>
<dbReference type="SUPFAM" id="SSF56112">
    <property type="entry name" value="Protein kinase-like (PK-like)"/>
    <property type="match status" value="1"/>
</dbReference>
<reference evidence="2" key="1">
    <citation type="journal article" date="2015" name="Nat. Genet.">
        <title>The genome and transcriptome of the zoonotic hookworm Ancylostoma ceylanicum identify infection-specific gene families.</title>
        <authorList>
            <person name="Schwarz E.M."/>
            <person name="Hu Y."/>
            <person name="Antoshechkin I."/>
            <person name="Miller M.M."/>
            <person name="Sternberg P.W."/>
            <person name="Aroian R.V."/>
        </authorList>
    </citation>
    <scope>NUCLEOTIDE SEQUENCE</scope>
    <source>
        <strain evidence="2">HY135</strain>
    </source>
</reference>
<dbReference type="InterPro" id="IPR011009">
    <property type="entry name" value="Kinase-like_dom_sf"/>
</dbReference>
<dbReference type="EMBL" id="JARK01001381">
    <property type="protein sequence ID" value="EYC12817.1"/>
    <property type="molecule type" value="Genomic_DNA"/>
</dbReference>
<dbReference type="Pfam" id="PF07914">
    <property type="entry name" value="DUF1679"/>
    <property type="match status" value="1"/>
</dbReference>
<name>A0A016UD75_9BILA</name>
<dbReference type="Gene3D" id="1.10.510.10">
    <property type="entry name" value="Transferase(Phosphotransferase) domain 1"/>
    <property type="match status" value="1"/>
</dbReference>
<organism evidence="1 2">
    <name type="scientific">Ancylostoma ceylanicum</name>
    <dbReference type="NCBI Taxonomy" id="53326"/>
    <lineage>
        <taxon>Eukaryota</taxon>
        <taxon>Metazoa</taxon>
        <taxon>Ecdysozoa</taxon>
        <taxon>Nematoda</taxon>
        <taxon>Chromadorea</taxon>
        <taxon>Rhabditida</taxon>
        <taxon>Rhabditina</taxon>
        <taxon>Rhabditomorpha</taxon>
        <taxon>Strongyloidea</taxon>
        <taxon>Ancylostomatidae</taxon>
        <taxon>Ancylostomatinae</taxon>
        <taxon>Ancylostoma</taxon>
    </lineage>
</organism>
<dbReference type="Proteomes" id="UP000024635">
    <property type="component" value="Unassembled WGS sequence"/>
</dbReference>
<proteinExistence type="predicted"/>
<dbReference type="OrthoDB" id="5813109at2759"/>
<dbReference type="PANTHER" id="PTHR23020">
    <property type="entry name" value="UNCHARACTERIZED NUCLEAR HORMONE RECEPTOR-RELATED"/>
    <property type="match status" value="1"/>
</dbReference>